<gene>
    <name evidence="9" type="primary">cya</name>
    <name evidence="9" type="ORF">EMEDMD4_440167</name>
</gene>
<feature type="transmembrane region" description="Helical" evidence="6">
    <location>
        <begin position="380"/>
        <end position="401"/>
    </location>
</feature>
<dbReference type="PANTHER" id="PTHR43081:SF1">
    <property type="entry name" value="ADENYLATE CYCLASE, TERMINAL-DIFFERENTIATION SPECIFIC"/>
    <property type="match status" value="1"/>
</dbReference>
<evidence type="ECO:0000256" key="3">
    <source>
        <dbReference type="ARBA" id="ARBA00022692"/>
    </source>
</evidence>
<accession>A0A508X4X4</accession>
<dbReference type="GO" id="GO:0005886">
    <property type="term" value="C:plasma membrane"/>
    <property type="evidence" value="ECO:0007669"/>
    <property type="project" value="UniProtKB-SubCell"/>
</dbReference>
<evidence type="ECO:0000256" key="6">
    <source>
        <dbReference type="SAM" id="Phobius"/>
    </source>
</evidence>
<dbReference type="Pfam" id="PF00211">
    <property type="entry name" value="Guanylate_cyc"/>
    <property type="match status" value="1"/>
</dbReference>
<dbReference type="AlphaFoldDB" id="A0A508X4X4"/>
<evidence type="ECO:0000256" key="1">
    <source>
        <dbReference type="ARBA" id="ARBA00004651"/>
    </source>
</evidence>
<keyword evidence="9" id="KW-0456">Lyase</keyword>
<dbReference type="GO" id="GO:0035556">
    <property type="term" value="P:intracellular signal transduction"/>
    <property type="evidence" value="ECO:0007669"/>
    <property type="project" value="InterPro"/>
</dbReference>
<dbReference type="EC" id="4.6.1.1" evidence="9"/>
<dbReference type="Gene3D" id="3.30.450.20">
    <property type="entry name" value="PAS domain"/>
    <property type="match status" value="1"/>
</dbReference>
<feature type="domain" description="Guanylate cyclase" evidence="7">
    <location>
        <begin position="479"/>
        <end position="611"/>
    </location>
</feature>
<dbReference type="GO" id="GO:0004016">
    <property type="term" value="F:adenylate cyclase activity"/>
    <property type="evidence" value="ECO:0007669"/>
    <property type="project" value="UniProtKB-EC"/>
</dbReference>
<evidence type="ECO:0000259" key="8">
    <source>
        <dbReference type="PROSITE" id="PS50885"/>
    </source>
</evidence>
<dbReference type="GO" id="GO:0006171">
    <property type="term" value="P:cAMP biosynthetic process"/>
    <property type="evidence" value="ECO:0007669"/>
    <property type="project" value="TreeGrafter"/>
</dbReference>
<dbReference type="PROSITE" id="PS50125">
    <property type="entry name" value="GUANYLATE_CYCLASE_2"/>
    <property type="match status" value="1"/>
</dbReference>
<keyword evidence="5 6" id="KW-0472">Membrane</keyword>
<dbReference type="Proteomes" id="UP000507954">
    <property type="component" value="Unassembled WGS sequence"/>
</dbReference>
<protein>
    <submittedName>
        <fullName evidence="9">Adenylate cyclase 1</fullName>
        <ecNumber evidence="9">4.6.1.1</ecNumber>
    </submittedName>
</protein>
<reference evidence="9" key="1">
    <citation type="submission" date="2019-06" db="EMBL/GenBank/DDBJ databases">
        <authorList>
            <person name="Le Quere A."/>
            <person name="Colella S."/>
        </authorList>
    </citation>
    <scope>NUCLEOTIDE SEQUENCE</scope>
    <source>
        <strain evidence="9">EmedicaeMD41</strain>
    </source>
</reference>
<dbReference type="InterPro" id="IPR029787">
    <property type="entry name" value="Nucleotide_cyclase"/>
</dbReference>
<dbReference type="SMART" id="SM00304">
    <property type="entry name" value="HAMP"/>
    <property type="match status" value="1"/>
</dbReference>
<evidence type="ECO:0000256" key="2">
    <source>
        <dbReference type="ARBA" id="ARBA00022475"/>
    </source>
</evidence>
<dbReference type="InterPro" id="IPR033479">
    <property type="entry name" value="dCache_1"/>
</dbReference>
<dbReference type="Pfam" id="PF02743">
    <property type="entry name" value="dCache_1"/>
    <property type="match status" value="1"/>
</dbReference>
<proteinExistence type="predicted"/>
<dbReference type="InterPro" id="IPR029151">
    <property type="entry name" value="Sensor-like_sf"/>
</dbReference>
<dbReference type="Gene3D" id="3.30.70.1230">
    <property type="entry name" value="Nucleotide cyclase"/>
    <property type="match status" value="1"/>
</dbReference>
<dbReference type="InterPro" id="IPR001054">
    <property type="entry name" value="A/G_cyclase"/>
</dbReference>
<feature type="domain" description="HAMP" evidence="8">
    <location>
        <begin position="399"/>
        <end position="452"/>
    </location>
</feature>
<dbReference type="PANTHER" id="PTHR43081">
    <property type="entry name" value="ADENYLATE CYCLASE, TERMINAL-DIFFERENTIATION SPECIFIC-RELATED"/>
    <property type="match status" value="1"/>
</dbReference>
<sequence>MIYANPEQYCKTPESGCKDIESMHIADGDKPSGTWTSSLRSLLGLVMVAMLIVVSATLVGLDYRRARVAAIAGAEDNMSAFVGRLVDRLGMLSGDTSALVNLVASVANSFLVPPPERMHDKVAVLREGIARSPHIDGVYVGYPSGAFFHVVDLDSAAWRMALDAPRGAAIAVRSMERDDQGKPFDRILFLDASGLQFAERRAASNGFDPRTRPWYRAAVNGQAPVAIGPYEMATTRNLGMTISQAHSGNPKIVIGADVVLDTITDFLSRERLTDDSVSFVLDAVGRPIIHSDTVMMRRIMASKGRDQPVVTPQEDGLIERIRRNPPPAGKATLVEVGDRTYLVTVAPLESALLLSGHRVVVAAPLDELLAAANETLVQGLAVSGAVVVVAVLLALVLAHLITKSLNQLTDSANRLQDLDFSTPIEVSSHVAEISMLNGAMNKARDAIFTFALYVPKELVRKGIESGHFGGRAAWRQEVTALFTDIYDFTTISEGRSPEEVVAMLSEYFDLFSEIVDAHDGTIIQFHGDSVFAMWNAPVADVRHAENACRCALAVEERLRAFNAAQRARGLPEFRTRFGIHTGTAVVGSVGAKERLQYTAMGDTVNVASRLEGMNKDYGTTVLASGAVVAQCKDMVKFRPLGTARAKGRSTALDIYEVVGVARAVDTAETGTAA</sequence>
<keyword evidence="2" id="KW-1003">Cell membrane</keyword>
<dbReference type="PROSITE" id="PS50885">
    <property type="entry name" value="HAMP"/>
    <property type="match status" value="1"/>
</dbReference>
<organism evidence="9">
    <name type="scientific">Sinorhizobium medicae</name>
    <dbReference type="NCBI Taxonomy" id="110321"/>
    <lineage>
        <taxon>Bacteria</taxon>
        <taxon>Pseudomonadati</taxon>
        <taxon>Pseudomonadota</taxon>
        <taxon>Alphaproteobacteria</taxon>
        <taxon>Hyphomicrobiales</taxon>
        <taxon>Rhizobiaceae</taxon>
        <taxon>Sinorhizobium/Ensifer group</taxon>
        <taxon>Sinorhizobium</taxon>
    </lineage>
</organism>
<name>A0A508X4X4_9HYPH</name>
<evidence type="ECO:0000313" key="9">
    <source>
        <dbReference type="EMBL" id="VTZ62853.1"/>
    </source>
</evidence>
<feature type="transmembrane region" description="Helical" evidence="6">
    <location>
        <begin position="42"/>
        <end position="61"/>
    </location>
</feature>
<dbReference type="SUPFAM" id="SSF103190">
    <property type="entry name" value="Sensory domain-like"/>
    <property type="match status" value="1"/>
</dbReference>
<evidence type="ECO:0000256" key="5">
    <source>
        <dbReference type="ARBA" id="ARBA00023136"/>
    </source>
</evidence>
<evidence type="ECO:0000256" key="4">
    <source>
        <dbReference type="ARBA" id="ARBA00022989"/>
    </source>
</evidence>
<dbReference type="InterPro" id="IPR050697">
    <property type="entry name" value="Adenylyl/Guanylyl_Cyclase_3/4"/>
</dbReference>
<keyword evidence="3 6" id="KW-0812">Transmembrane</keyword>
<dbReference type="SMART" id="SM00044">
    <property type="entry name" value="CYCc"/>
    <property type="match status" value="1"/>
</dbReference>
<dbReference type="SUPFAM" id="SSF55073">
    <property type="entry name" value="Nucleotide cyclase"/>
    <property type="match status" value="1"/>
</dbReference>
<dbReference type="CDD" id="cd07302">
    <property type="entry name" value="CHD"/>
    <property type="match status" value="1"/>
</dbReference>
<dbReference type="Gene3D" id="6.10.340.10">
    <property type="match status" value="1"/>
</dbReference>
<dbReference type="CDD" id="cd06225">
    <property type="entry name" value="HAMP"/>
    <property type="match status" value="1"/>
</dbReference>
<evidence type="ECO:0000259" key="7">
    <source>
        <dbReference type="PROSITE" id="PS50125"/>
    </source>
</evidence>
<keyword evidence="4 6" id="KW-1133">Transmembrane helix</keyword>
<comment type="subcellular location">
    <subcellularLocation>
        <location evidence="1">Cell membrane</location>
        <topology evidence="1">Multi-pass membrane protein</topology>
    </subcellularLocation>
</comment>
<dbReference type="InterPro" id="IPR003660">
    <property type="entry name" value="HAMP_dom"/>
</dbReference>
<dbReference type="Pfam" id="PF00672">
    <property type="entry name" value="HAMP"/>
    <property type="match status" value="1"/>
</dbReference>
<dbReference type="EMBL" id="CABFNB010000111">
    <property type="protein sequence ID" value="VTZ62853.1"/>
    <property type="molecule type" value="Genomic_DNA"/>
</dbReference>